<keyword evidence="2" id="KW-1185">Reference proteome</keyword>
<proteinExistence type="predicted"/>
<sequence length="378" mass="44791">MEIQHYHNDSDADRLFAYKKTGYTKWLIISNQNSLRYMNDFNISIAKNYLKKGNLEYLLIKDRDGCALDPSLNNSNNQRNRNDEELLCEITRNFDKEEDSIFYENIFFRSYAYNSITIGNQTYEDIYCNCNFKDGNCQLDFLTTSNKNNITSVHEIVIVFELSSDTEHRTLKDIYSSYKTYIKKKYRMQLPETINYRYLKEKIYFDDKKLHYIIPESEDEKNKTNKDYQDCLNLLKNNETATFAYNNCYNYLTIDSTSELRKIKYDSLESILNNEDKNKNLTKSKIFQSEFYPLYLIPDIPRNDRINGGETIIIGQFQISNVVECYIVDNQTTTTTKKIYTRNGFEPIQYDCSSELRNSYSNYVADSSSKNFKFNNIE</sequence>
<dbReference type="AlphaFoldDB" id="A0A1Y1X4A1"/>
<protein>
    <submittedName>
        <fullName evidence="1">Uncharacterized protein</fullName>
    </submittedName>
</protein>
<name>A0A1Y1X4A1_9FUNG</name>
<accession>A0A1Y1X4A1</accession>
<gene>
    <name evidence="1" type="ORF">BCR32DRAFT_280342</name>
</gene>
<evidence type="ECO:0000313" key="1">
    <source>
        <dbReference type="EMBL" id="ORX80641.1"/>
    </source>
</evidence>
<dbReference type="EMBL" id="MCFG01000139">
    <property type="protein sequence ID" value="ORX80641.1"/>
    <property type="molecule type" value="Genomic_DNA"/>
</dbReference>
<reference evidence="1 2" key="2">
    <citation type="submission" date="2016-08" db="EMBL/GenBank/DDBJ databases">
        <title>Pervasive Adenine N6-methylation of Active Genes in Fungi.</title>
        <authorList>
            <consortium name="DOE Joint Genome Institute"/>
            <person name="Mondo S.J."/>
            <person name="Dannebaum R.O."/>
            <person name="Kuo R.C."/>
            <person name="Labutti K."/>
            <person name="Haridas S."/>
            <person name="Kuo A."/>
            <person name="Salamov A."/>
            <person name="Ahrendt S.R."/>
            <person name="Lipzen A."/>
            <person name="Sullivan W."/>
            <person name="Andreopoulos W.B."/>
            <person name="Clum A."/>
            <person name="Lindquist E."/>
            <person name="Daum C."/>
            <person name="Ramamoorthy G.K."/>
            <person name="Gryganskyi A."/>
            <person name="Culley D."/>
            <person name="Magnuson J.K."/>
            <person name="James T.Y."/>
            <person name="O'Malley M.A."/>
            <person name="Stajich J.E."/>
            <person name="Spatafora J.W."/>
            <person name="Visel A."/>
            <person name="Grigoriev I.V."/>
        </authorList>
    </citation>
    <scope>NUCLEOTIDE SEQUENCE [LARGE SCALE GENOMIC DNA]</scope>
    <source>
        <strain evidence="1 2">S4</strain>
    </source>
</reference>
<reference evidence="1 2" key="1">
    <citation type="submission" date="2016-08" db="EMBL/GenBank/DDBJ databases">
        <title>A Parts List for Fungal Cellulosomes Revealed by Comparative Genomics.</title>
        <authorList>
            <consortium name="DOE Joint Genome Institute"/>
            <person name="Haitjema C.H."/>
            <person name="Gilmore S.P."/>
            <person name="Henske J.K."/>
            <person name="Solomon K.V."/>
            <person name="De Groot R."/>
            <person name="Kuo A."/>
            <person name="Mondo S.J."/>
            <person name="Salamov A.A."/>
            <person name="Labutti K."/>
            <person name="Zhao Z."/>
            <person name="Chiniquy J."/>
            <person name="Barry K."/>
            <person name="Brewer H.M."/>
            <person name="Purvine S.O."/>
            <person name="Wright A.T."/>
            <person name="Boxma B."/>
            <person name="Van Alen T."/>
            <person name="Hackstein J.H."/>
            <person name="Baker S.E."/>
            <person name="Grigoriev I.V."/>
            <person name="O'Malley M.A."/>
        </authorList>
    </citation>
    <scope>NUCLEOTIDE SEQUENCE [LARGE SCALE GENOMIC DNA]</scope>
    <source>
        <strain evidence="1 2">S4</strain>
    </source>
</reference>
<dbReference type="Proteomes" id="UP000193944">
    <property type="component" value="Unassembled WGS sequence"/>
</dbReference>
<organism evidence="1 2">
    <name type="scientific">Anaeromyces robustus</name>
    <dbReference type="NCBI Taxonomy" id="1754192"/>
    <lineage>
        <taxon>Eukaryota</taxon>
        <taxon>Fungi</taxon>
        <taxon>Fungi incertae sedis</taxon>
        <taxon>Chytridiomycota</taxon>
        <taxon>Chytridiomycota incertae sedis</taxon>
        <taxon>Neocallimastigomycetes</taxon>
        <taxon>Neocallimastigales</taxon>
        <taxon>Neocallimastigaceae</taxon>
        <taxon>Anaeromyces</taxon>
    </lineage>
</organism>
<comment type="caution">
    <text evidence="1">The sequence shown here is derived from an EMBL/GenBank/DDBJ whole genome shotgun (WGS) entry which is preliminary data.</text>
</comment>
<evidence type="ECO:0000313" key="2">
    <source>
        <dbReference type="Proteomes" id="UP000193944"/>
    </source>
</evidence>